<proteinExistence type="predicted"/>
<dbReference type="Proteomes" id="UP000593579">
    <property type="component" value="Unassembled WGS sequence"/>
</dbReference>
<evidence type="ECO:0000313" key="2">
    <source>
        <dbReference type="Proteomes" id="UP000593579"/>
    </source>
</evidence>
<evidence type="ECO:0000313" key="1">
    <source>
        <dbReference type="EMBL" id="MBA0739712.1"/>
    </source>
</evidence>
<dbReference type="AlphaFoldDB" id="A0A7J9BU41"/>
<comment type="caution">
    <text evidence="1">The sequence shown here is derived from an EMBL/GenBank/DDBJ whole genome shotgun (WGS) entry which is preliminary data.</text>
</comment>
<reference evidence="1 2" key="1">
    <citation type="journal article" date="2019" name="Genome Biol. Evol.">
        <title>Insights into the evolution of the New World diploid cottons (Gossypium, subgenus Houzingenia) based on genome sequencing.</title>
        <authorList>
            <person name="Grover C.E."/>
            <person name="Arick M.A. 2nd"/>
            <person name="Thrash A."/>
            <person name="Conover J.L."/>
            <person name="Sanders W.S."/>
            <person name="Peterson D.G."/>
            <person name="Frelichowski J.E."/>
            <person name="Scheffler J.A."/>
            <person name="Scheffler B.E."/>
            <person name="Wendel J.F."/>
        </authorList>
    </citation>
    <scope>NUCLEOTIDE SEQUENCE [LARGE SCALE GENOMIC DNA]</scope>
    <source>
        <strain evidence="1">5</strain>
        <tissue evidence="1">Leaf</tissue>
    </source>
</reference>
<dbReference type="EMBL" id="JABEZY010000006">
    <property type="protein sequence ID" value="MBA0739712.1"/>
    <property type="molecule type" value="Genomic_DNA"/>
</dbReference>
<feature type="non-terminal residue" evidence="1">
    <location>
        <position position="1"/>
    </location>
</feature>
<gene>
    <name evidence="1" type="ORF">Gogos_012951</name>
</gene>
<feature type="non-terminal residue" evidence="1">
    <location>
        <position position="151"/>
    </location>
</feature>
<sequence>SAGVLIVVLDLAPWRWLSSGGFVSFGLLSSLAGAPGSTLFRPVRGGLYSVPLLGVCASGFGGATGRDGKGLPLSFGLDFSFVIVSRTVGRVAVLCLGLVLDSFDQCLFSMVLLLAFPNGNIQEERDGESLKLLKKIVEMEIEDFPSHIIEK</sequence>
<protein>
    <submittedName>
        <fullName evidence="1">Uncharacterized protein</fullName>
    </submittedName>
</protein>
<keyword evidence="2" id="KW-1185">Reference proteome</keyword>
<organism evidence="1 2">
    <name type="scientific">Gossypium gossypioides</name>
    <name type="common">Mexican cotton</name>
    <name type="synonym">Selera gossypioides</name>
    <dbReference type="NCBI Taxonomy" id="34282"/>
    <lineage>
        <taxon>Eukaryota</taxon>
        <taxon>Viridiplantae</taxon>
        <taxon>Streptophyta</taxon>
        <taxon>Embryophyta</taxon>
        <taxon>Tracheophyta</taxon>
        <taxon>Spermatophyta</taxon>
        <taxon>Magnoliopsida</taxon>
        <taxon>eudicotyledons</taxon>
        <taxon>Gunneridae</taxon>
        <taxon>Pentapetalae</taxon>
        <taxon>rosids</taxon>
        <taxon>malvids</taxon>
        <taxon>Malvales</taxon>
        <taxon>Malvaceae</taxon>
        <taxon>Malvoideae</taxon>
        <taxon>Gossypium</taxon>
    </lineage>
</organism>
<accession>A0A7J9BU41</accession>
<name>A0A7J9BU41_GOSGO</name>